<evidence type="ECO:0000313" key="2">
    <source>
        <dbReference type="Proteomes" id="UP000267268"/>
    </source>
</evidence>
<dbReference type="AlphaFoldDB" id="A0A3Q9FMX7"/>
<reference evidence="1 2" key="1">
    <citation type="submission" date="2018-12" db="EMBL/GenBank/DDBJ databases">
        <title>Flammeovirga pectinis sp. nov., isolated from the gut of the Korean scallop, Patinopecten yessoensis.</title>
        <authorList>
            <person name="Bae J.-W."/>
            <person name="Jeong Y.-S."/>
            <person name="Kang W."/>
        </authorList>
    </citation>
    <scope>NUCLEOTIDE SEQUENCE [LARGE SCALE GENOMIC DNA]</scope>
    <source>
        <strain evidence="1 2">L12M1</strain>
    </source>
</reference>
<evidence type="ECO:0000313" key="1">
    <source>
        <dbReference type="EMBL" id="AZQ61338.1"/>
    </source>
</evidence>
<accession>A0A3Q9FMX7</accession>
<dbReference type="OrthoDB" id="794403at2"/>
<dbReference type="KEGG" id="fll:EI427_03600"/>
<sequence>MNSRRIFYFLLTMSAVLVFNSCGRRASSMNKHSLCFEKVISGKPVKGTNGQLINFFDQMILHLEIKGTAVTGTFDWSPSEQDHFAGTLEGTIKNDLIKAVYTYVIDGVDVKEERFIKLDNGSAYFRVGGKMRLKDGVYIYTNEENRMQFGTGIPKSYCKS</sequence>
<organism evidence="1 2">
    <name type="scientific">Flammeovirga pectinis</name>
    <dbReference type="NCBI Taxonomy" id="2494373"/>
    <lineage>
        <taxon>Bacteria</taxon>
        <taxon>Pseudomonadati</taxon>
        <taxon>Bacteroidota</taxon>
        <taxon>Cytophagia</taxon>
        <taxon>Cytophagales</taxon>
        <taxon>Flammeovirgaceae</taxon>
        <taxon>Flammeovirga</taxon>
    </lineage>
</organism>
<gene>
    <name evidence="1" type="ORF">EI427_03600</name>
</gene>
<keyword evidence="2" id="KW-1185">Reference proteome</keyword>
<dbReference type="RefSeq" id="WP_126611715.1">
    <property type="nucleotide sequence ID" value="NZ_CP034562.1"/>
</dbReference>
<dbReference type="Proteomes" id="UP000267268">
    <property type="component" value="Chromosome 1"/>
</dbReference>
<name>A0A3Q9FMX7_9BACT</name>
<protein>
    <submittedName>
        <fullName evidence="1">Uncharacterized protein</fullName>
    </submittedName>
</protein>
<dbReference type="EMBL" id="CP034562">
    <property type="protein sequence ID" value="AZQ61338.1"/>
    <property type="molecule type" value="Genomic_DNA"/>
</dbReference>
<proteinExistence type="predicted"/>